<dbReference type="CDD" id="cd08276">
    <property type="entry name" value="MDR7"/>
    <property type="match status" value="1"/>
</dbReference>
<dbReference type="SMART" id="SM00829">
    <property type="entry name" value="PKS_ER"/>
    <property type="match status" value="1"/>
</dbReference>
<dbReference type="EMBL" id="NPBJ01000001">
    <property type="protein sequence ID" value="PAE01784.1"/>
    <property type="molecule type" value="Genomic_DNA"/>
</dbReference>
<dbReference type="PANTHER" id="PTHR45033:SF2">
    <property type="entry name" value="ZINC-TYPE ALCOHOL DEHYDROGENASE-LIKE PROTEIN C1773.06C"/>
    <property type="match status" value="1"/>
</dbReference>
<dbReference type="Gene3D" id="3.40.50.720">
    <property type="entry name" value="NAD(P)-binding Rossmann-like Domain"/>
    <property type="match status" value="1"/>
</dbReference>
<dbReference type="InterPro" id="IPR013149">
    <property type="entry name" value="ADH-like_C"/>
</dbReference>
<feature type="domain" description="Enoyl reductase (ER)" evidence="1">
    <location>
        <begin position="10"/>
        <end position="333"/>
    </location>
</feature>
<dbReference type="Gene3D" id="3.90.180.10">
    <property type="entry name" value="Medium-chain alcohol dehydrogenases, catalytic domain"/>
    <property type="match status" value="1"/>
</dbReference>
<dbReference type="InterPro" id="IPR020843">
    <property type="entry name" value="ER"/>
</dbReference>
<dbReference type="Pfam" id="PF00107">
    <property type="entry name" value="ADH_zinc_N"/>
    <property type="match status" value="1"/>
</dbReference>
<dbReference type="InterPro" id="IPR011032">
    <property type="entry name" value="GroES-like_sf"/>
</dbReference>
<dbReference type="SUPFAM" id="SSF50129">
    <property type="entry name" value="GroES-like"/>
    <property type="match status" value="1"/>
</dbReference>
<reference evidence="2 3" key="1">
    <citation type="submission" date="2017-07" db="EMBL/GenBank/DDBJ databases">
        <title>Isolation and whole genome analysis of endospore-forming bacteria from heroin.</title>
        <authorList>
            <person name="Kalinowski J."/>
            <person name="Ahrens B."/>
            <person name="Al-Dilaimi A."/>
            <person name="Winkler A."/>
            <person name="Wibberg D."/>
            <person name="Schleenbecker U."/>
            <person name="Ruckert C."/>
            <person name="Wolfel R."/>
            <person name="Grass G."/>
        </authorList>
    </citation>
    <scope>NUCLEOTIDE SEQUENCE [LARGE SCALE GENOMIC DNA]</scope>
    <source>
        <strain evidence="2 3">7517-1</strain>
    </source>
</reference>
<dbReference type="InterPro" id="IPR052711">
    <property type="entry name" value="Zinc_ADH-like"/>
</dbReference>
<accession>A0ABX4H3V7</accession>
<proteinExistence type="predicted"/>
<dbReference type="InterPro" id="IPR036291">
    <property type="entry name" value="NAD(P)-bd_dom_sf"/>
</dbReference>
<name>A0ABX4H3V7_9BACI</name>
<comment type="caution">
    <text evidence="2">The sequence shown here is derived from an EMBL/GenBank/DDBJ whole genome shotgun (WGS) entry which is preliminary data.</text>
</comment>
<dbReference type="InterPro" id="IPR013154">
    <property type="entry name" value="ADH-like_N"/>
</dbReference>
<protein>
    <submittedName>
        <fullName evidence="2">Alcohol dehydrogenase</fullName>
    </submittedName>
</protein>
<dbReference type="PANTHER" id="PTHR45033">
    <property type="match status" value="1"/>
</dbReference>
<gene>
    <name evidence="2" type="ORF">CHH48_00080</name>
</gene>
<organism evidence="2 3">
    <name type="scientific">Terribacillus saccharophilus</name>
    <dbReference type="NCBI Taxonomy" id="361277"/>
    <lineage>
        <taxon>Bacteria</taxon>
        <taxon>Bacillati</taxon>
        <taxon>Bacillota</taxon>
        <taxon>Bacilli</taxon>
        <taxon>Bacillales</taxon>
        <taxon>Bacillaceae</taxon>
        <taxon>Terribacillus</taxon>
    </lineage>
</organism>
<evidence type="ECO:0000259" key="1">
    <source>
        <dbReference type="SMART" id="SM00829"/>
    </source>
</evidence>
<evidence type="ECO:0000313" key="2">
    <source>
        <dbReference type="EMBL" id="PAE01784.1"/>
    </source>
</evidence>
<evidence type="ECO:0000313" key="3">
    <source>
        <dbReference type="Proteomes" id="UP000216852"/>
    </source>
</evidence>
<dbReference type="RefSeq" id="WP_095217333.1">
    <property type="nucleotide sequence ID" value="NZ_NPBJ01000001.1"/>
</dbReference>
<sequence>MKAWQFNGFGLENLKKVELPTPTPGPKEILVRVKAVSLNYRDKAIVDGIYLPELMKPPFVPVADASGEVVSVGAEVTKFKEGDRVTSHMFTEWVDGKPSLTLGASALGGPNNGGLAEYMILKEDTTVKTPDNMTDEEASTLPIAALTVWMSLVEFGKIKAGETVLVQGTGGVSVYAIQIASALGARVIATSSSNEKLERVKTLGATDVINYKETPAWEKEVLKLTNGEGVNHILEVVGGEGVNQSIEALTPQGNIYVIGFLNGLESKVNLFALLAKQAKIHGINVGHRRAFDDMSRAFEQLQIKPVIDTVYSFDQAIEAYEHLYRGAFGKIVIKVAD</sequence>
<dbReference type="Pfam" id="PF08240">
    <property type="entry name" value="ADH_N"/>
    <property type="match status" value="1"/>
</dbReference>
<dbReference type="Proteomes" id="UP000216852">
    <property type="component" value="Unassembled WGS sequence"/>
</dbReference>
<dbReference type="SUPFAM" id="SSF51735">
    <property type="entry name" value="NAD(P)-binding Rossmann-fold domains"/>
    <property type="match status" value="1"/>
</dbReference>
<keyword evidence="3" id="KW-1185">Reference proteome</keyword>